<dbReference type="PANTHER" id="PTHR33608:SF6">
    <property type="entry name" value="BLL2464 PROTEIN"/>
    <property type="match status" value="1"/>
</dbReference>
<dbReference type="OrthoDB" id="9794556at2"/>
<dbReference type="EMBL" id="CP038141">
    <property type="protein sequence ID" value="QDH16443.1"/>
    <property type="molecule type" value="Genomic_DNA"/>
</dbReference>
<evidence type="ECO:0000313" key="2">
    <source>
        <dbReference type="EMBL" id="QDH16443.1"/>
    </source>
</evidence>
<proteinExistence type="predicted"/>
<accession>A0A4Y6UFW0</accession>
<reference evidence="2 3" key="1">
    <citation type="submission" date="2019-03" db="EMBL/GenBank/DDBJ databases">
        <title>The complete genome sequence of Swingsia samuiensis NBRC107927(T).</title>
        <authorList>
            <person name="Chua K.-O."/>
            <person name="Chan K.-G."/>
            <person name="See-Too W.-S."/>
        </authorList>
    </citation>
    <scope>NUCLEOTIDE SEQUENCE [LARGE SCALE GENOMIC DNA]</scope>
    <source>
        <strain evidence="2 3">AH83</strain>
    </source>
</reference>
<evidence type="ECO:0000313" key="3">
    <source>
        <dbReference type="Proteomes" id="UP000316313"/>
    </source>
</evidence>
<organism evidence="2 3">
    <name type="scientific">Swingsia samuiensis</name>
    <dbReference type="NCBI Taxonomy" id="1293412"/>
    <lineage>
        <taxon>Bacteria</taxon>
        <taxon>Pseudomonadati</taxon>
        <taxon>Pseudomonadota</taxon>
        <taxon>Alphaproteobacteria</taxon>
        <taxon>Acetobacterales</taxon>
        <taxon>Acetobacteraceae</taxon>
        <taxon>Swingsia</taxon>
    </lineage>
</organism>
<protein>
    <submittedName>
        <fullName evidence="2">DUF58 domain-containing protein</fullName>
    </submittedName>
</protein>
<keyword evidence="3" id="KW-1185">Reference proteome</keyword>
<evidence type="ECO:0000259" key="1">
    <source>
        <dbReference type="Pfam" id="PF01882"/>
    </source>
</evidence>
<dbReference type="Proteomes" id="UP000316313">
    <property type="component" value="Chromosome"/>
</dbReference>
<feature type="domain" description="DUF58" evidence="1">
    <location>
        <begin position="65"/>
        <end position="269"/>
    </location>
</feature>
<dbReference type="PANTHER" id="PTHR33608">
    <property type="entry name" value="BLL2464 PROTEIN"/>
    <property type="match status" value="1"/>
</dbReference>
<dbReference type="AlphaFoldDB" id="A0A4Y6UFW0"/>
<sequence length="308" mass="34336">MKNPSRTFRNLFSRKSTAVPHSIAAEAESIGLPTLLLQAERLAANIQDGRHGRRRSGSGEDFWQFRPYRSDEPITAIDWKQSARSAQEGALWVRDREQESTQNLLIWCDPSASMNWRSSENFPPKKERAQLCALALTAAALRGHERVGLLNGPEAGRTFSGKHNLEQIGEALLYPSSSDADFPDLARIPPRSDIVIISDFLWEDNKLHTFLKQSSNLPARIHLLCVLDPEERSLHQSGRVRFSGLEGGALVLPAMETLTAEYEKAMNAHLEILQTHASQFNTQMILHETSHNPLPALLALYATLGSGQ</sequence>
<name>A0A4Y6UFW0_9PROT</name>
<dbReference type="InterPro" id="IPR002881">
    <property type="entry name" value="DUF58"/>
</dbReference>
<dbReference type="KEGG" id="ssam:E3D00_01810"/>
<dbReference type="Pfam" id="PF01882">
    <property type="entry name" value="DUF58"/>
    <property type="match status" value="1"/>
</dbReference>
<gene>
    <name evidence="2" type="ORF">E3D00_01810</name>
</gene>